<organism evidence="4 5">
    <name type="scientific">Apiospora arundinis</name>
    <dbReference type="NCBI Taxonomy" id="335852"/>
    <lineage>
        <taxon>Eukaryota</taxon>
        <taxon>Fungi</taxon>
        <taxon>Dikarya</taxon>
        <taxon>Ascomycota</taxon>
        <taxon>Pezizomycotina</taxon>
        <taxon>Sordariomycetes</taxon>
        <taxon>Xylariomycetidae</taxon>
        <taxon>Amphisphaeriales</taxon>
        <taxon>Apiosporaceae</taxon>
        <taxon>Apiospora</taxon>
    </lineage>
</organism>
<protein>
    <submittedName>
        <fullName evidence="4">HotDog domain-containing protein</fullName>
    </submittedName>
</protein>
<dbReference type="InterPro" id="IPR029069">
    <property type="entry name" value="HotDog_dom_sf"/>
</dbReference>
<dbReference type="PANTHER" id="PTHR47260:SF1">
    <property type="entry name" value="UPF0644 PROTEIN PB2B4.06"/>
    <property type="match status" value="1"/>
</dbReference>
<dbReference type="PANTHER" id="PTHR47260">
    <property type="entry name" value="UPF0644 PROTEIN PB2B4.06"/>
    <property type="match status" value="1"/>
</dbReference>
<keyword evidence="2" id="KW-0472">Membrane</keyword>
<dbReference type="EMBL" id="JAPCWZ010000009">
    <property type="protein sequence ID" value="KAK8851323.1"/>
    <property type="molecule type" value="Genomic_DNA"/>
</dbReference>
<name>A0ABR2HQT3_9PEZI</name>
<gene>
    <name evidence="4" type="ORF">PGQ11_013802</name>
</gene>
<dbReference type="Pfam" id="PF03061">
    <property type="entry name" value="4HBT"/>
    <property type="match status" value="1"/>
</dbReference>
<dbReference type="Proteomes" id="UP001390339">
    <property type="component" value="Unassembled WGS sequence"/>
</dbReference>
<feature type="domain" description="Thioesterase" evidence="3">
    <location>
        <begin position="241"/>
        <end position="294"/>
    </location>
</feature>
<comment type="caution">
    <text evidence="4">The sequence shown here is derived from an EMBL/GenBank/DDBJ whole genome shotgun (WGS) entry which is preliminary data.</text>
</comment>
<feature type="transmembrane region" description="Helical" evidence="2">
    <location>
        <begin position="122"/>
        <end position="143"/>
    </location>
</feature>
<dbReference type="InterPro" id="IPR006683">
    <property type="entry name" value="Thioestr_dom"/>
</dbReference>
<evidence type="ECO:0000256" key="1">
    <source>
        <dbReference type="SAM" id="MobiDB-lite"/>
    </source>
</evidence>
<proteinExistence type="predicted"/>
<keyword evidence="2" id="KW-1133">Transmembrane helix</keyword>
<keyword evidence="5" id="KW-1185">Reference proteome</keyword>
<evidence type="ECO:0000256" key="2">
    <source>
        <dbReference type="SAM" id="Phobius"/>
    </source>
</evidence>
<dbReference type="CDD" id="cd03443">
    <property type="entry name" value="PaaI_thioesterase"/>
    <property type="match status" value="1"/>
</dbReference>
<evidence type="ECO:0000313" key="4">
    <source>
        <dbReference type="EMBL" id="KAK8851323.1"/>
    </source>
</evidence>
<reference evidence="4 5" key="1">
    <citation type="journal article" date="2024" name="IMA Fungus">
        <title>Apiospora arundinis, a panoply of carbohydrate-active enzymes and secondary metabolites.</title>
        <authorList>
            <person name="Sorensen T."/>
            <person name="Petersen C."/>
            <person name="Muurmann A.T."/>
            <person name="Christiansen J.V."/>
            <person name="Brundto M.L."/>
            <person name="Overgaard C.K."/>
            <person name="Boysen A.T."/>
            <person name="Wollenberg R.D."/>
            <person name="Larsen T.O."/>
            <person name="Sorensen J.L."/>
            <person name="Nielsen K.L."/>
            <person name="Sondergaard T.E."/>
        </authorList>
    </citation>
    <scope>NUCLEOTIDE SEQUENCE [LARGE SCALE GENOMIC DNA]</scope>
    <source>
        <strain evidence="4 5">AAU 773</strain>
    </source>
</reference>
<accession>A0ABR2HQT3</accession>
<dbReference type="SUPFAM" id="SSF54637">
    <property type="entry name" value="Thioesterase/thiol ester dehydrase-isomerase"/>
    <property type="match status" value="1"/>
</dbReference>
<dbReference type="InterPro" id="IPR052061">
    <property type="entry name" value="PTE-AB_protein"/>
</dbReference>
<dbReference type="Gene3D" id="3.10.129.10">
    <property type="entry name" value="Hotdog Thioesterase"/>
    <property type="match status" value="1"/>
</dbReference>
<evidence type="ECO:0000313" key="5">
    <source>
        <dbReference type="Proteomes" id="UP001390339"/>
    </source>
</evidence>
<keyword evidence="2" id="KW-0812">Transmembrane</keyword>
<evidence type="ECO:0000259" key="3">
    <source>
        <dbReference type="Pfam" id="PF03061"/>
    </source>
</evidence>
<feature type="region of interest" description="Disordered" evidence="1">
    <location>
        <begin position="95"/>
        <end position="118"/>
    </location>
</feature>
<sequence length="354" mass="38763">MIRPRHPTNLRLLRALAPSHSVSSPNATIAARYTGCCAQLSQPPRLSSSQWQQQQCSFATTPARFDIRSNEPNKQSPIAVAAAEGPRIPTVEEAIQQQQQEEAEAQHQPPPPPPPRRRRRGLIYAVIFACVGATVGSLFRISISPPPLPVPGTPEDRYIIAGIHERAEKLPVVQELSADPAWESWHAYDDRTSDEKRKSSITAGALSGSKALAYQRVFWNPSTGEVVNVVYFGGGTSGWPGVVHGGALATVLDETLGRCAILRFPSRTGVTARLELNYKKPTVTNAFYTVRTRPVVEEDGKGEPLLGKDGQRKSDRKLWVHGHVEAENGRVCVEARALFVVPKGITLAPLVTRW</sequence>